<dbReference type="Pfam" id="PF01582">
    <property type="entry name" value="TIR"/>
    <property type="match status" value="1"/>
</dbReference>
<dbReference type="Gene3D" id="3.40.50.300">
    <property type="entry name" value="P-loop containing nucleotide triphosphate hydrolases"/>
    <property type="match status" value="1"/>
</dbReference>
<evidence type="ECO:0000256" key="1">
    <source>
        <dbReference type="ARBA" id="ARBA00022614"/>
    </source>
</evidence>
<gene>
    <name evidence="6" type="primary">LOC116187208</name>
</gene>
<dbReference type="GO" id="GO:0043531">
    <property type="term" value="F:ADP binding"/>
    <property type="evidence" value="ECO:0007669"/>
    <property type="project" value="InterPro"/>
</dbReference>
<dbReference type="Gene3D" id="3.80.10.10">
    <property type="entry name" value="Ribonuclease Inhibitor"/>
    <property type="match status" value="4"/>
</dbReference>
<dbReference type="GO" id="GO:0007165">
    <property type="term" value="P:signal transduction"/>
    <property type="evidence" value="ECO:0007669"/>
    <property type="project" value="InterPro"/>
</dbReference>
<evidence type="ECO:0000259" key="4">
    <source>
        <dbReference type="PROSITE" id="PS50104"/>
    </source>
</evidence>
<dbReference type="PROSITE" id="PS50104">
    <property type="entry name" value="TIR"/>
    <property type="match status" value="1"/>
</dbReference>
<dbReference type="SUPFAM" id="SSF52058">
    <property type="entry name" value="L domain-like"/>
    <property type="match status" value="2"/>
</dbReference>
<dbReference type="Pfam" id="PF23282">
    <property type="entry name" value="WHD_ROQ1"/>
    <property type="match status" value="1"/>
</dbReference>
<dbReference type="SUPFAM" id="SSF52540">
    <property type="entry name" value="P-loop containing nucleoside triphosphate hydrolases"/>
    <property type="match status" value="1"/>
</dbReference>
<evidence type="ECO:0000313" key="5">
    <source>
        <dbReference type="Proteomes" id="UP000515151"/>
    </source>
</evidence>
<keyword evidence="2" id="KW-0677">Repeat</keyword>
<dbReference type="GO" id="GO:0006952">
    <property type="term" value="P:defense response"/>
    <property type="evidence" value="ECO:0007669"/>
    <property type="project" value="UniProtKB-KW"/>
</dbReference>
<dbReference type="Gene3D" id="1.10.8.430">
    <property type="entry name" value="Helical domain of apoptotic protease-activating factors"/>
    <property type="match status" value="1"/>
</dbReference>
<dbReference type="SUPFAM" id="SSF52200">
    <property type="entry name" value="Toll/Interleukin receptor TIR domain"/>
    <property type="match status" value="1"/>
</dbReference>
<dbReference type="PANTHER" id="PTHR11017:SF570">
    <property type="entry name" value="DISEASE RESISTANCE PROTEIN (TIR-NBS CLASS)-RELATED"/>
    <property type="match status" value="1"/>
</dbReference>
<sequence>MEIGGTSSEVGGSDYQVFLSFRGTDTRQGFSDTLYHYLKDAGITVFKDSEEQPLGEKIQKILDAIDCSSICIPIFSRNYASSKWCLRELARMVELDKKIIPVFYDVMPDDVTLQTKLYADALEEHSRKFMVGKGQESRAYAWEESASEVPQWEEALRKVGTLAGWNLRDTGHGEFCNSVTKEIVIRLNVKQKIVPDHLVGMDDQVKAVLGLLDVEAYDVRYVGIHGMGGIGKTTLAKVVFNELSPHFDGCSFLSDIRESWKQDGVKYLQKQLLSDLQGKVLQEISDHDDGIWALKANMRNKKILLVLDDVEKTDQIDKLAGNSSWFGTGSRIIITTRDIRVLATDEVKAFKMEELDSTQALRLFSRHAFWNDFPPSDYFDLSEEAISVTGHLPLCLEIIGSFLRSRCKEEWADKIKALKKIPPKNVQQKLMISYEALECRAKQMFLDIACFFVNREKTNAIYMWEACNFHPRVSLEELISASLVKIADGNKLWMHDVLRELGREIVQKENFKDPGRRSRLWMHEEALGTLEGEEGTEVVQAMRMSNDEQLTGHCFGKEAFKGLKNLRFLEWYRLSFDGDFSRLLKSLRWLSWHSCPEDFTATNLNLQNLVILDLSWSGISEQWDGWSRIKMGHLKVLDLTGCKNLTKSPDFSKYTTLERLILADCEALTEIDRSVGKLKRLKHLNVKGCDSLRGLPEELGSLDDLEEIFVGGKRKSFTLPEIIGNLKSLIILEIFNVQITNGLPSSLCRLNNLKRLALIGCSGIERLPDSLGDLESLIELDISYSAISELPDSIGNLRELKVMVMTQSKISTLPGTIGMLKKLEVLHAGGTLLMGALPREMESLSRLKVLDLSNTRILELFSVSKLSLLQTLDLEKCHQLRELPELPKSLVSLHVSSRSLQKLPDLSELHNLVDLKLYDANDDWALGLVLAKVGAYRLNESFSFDALMNADGECSDNIEWVQKMSNLVTLELSLRNFTNLPTDFRALTRLKALELSCPHMSSPPQLPFTLSRLILGHLVVKQNLPDLSHLNNLSYLRFYNCLIVDGFFRIGIKELHSLNALMIDCCEIYDLCGCCLPENLRSISIYWCHSLRLFIMLSSLKKLKHLHLWECSNLCMLQGLGEVESLQWLEINGCHTLERLEDLSKLQKLEVLEVEDCDSLVDVKGEGGIKATQDLIDERQFAETPGELRVIGGHSQHSLQISTQSLDSLRDLSLTDIYKFWT</sequence>
<dbReference type="OrthoDB" id="2018313at2759"/>
<organism evidence="5 6">
    <name type="scientific">Punica granatum</name>
    <name type="common">Pomegranate</name>
    <dbReference type="NCBI Taxonomy" id="22663"/>
    <lineage>
        <taxon>Eukaryota</taxon>
        <taxon>Viridiplantae</taxon>
        <taxon>Streptophyta</taxon>
        <taxon>Embryophyta</taxon>
        <taxon>Tracheophyta</taxon>
        <taxon>Spermatophyta</taxon>
        <taxon>Magnoliopsida</taxon>
        <taxon>eudicotyledons</taxon>
        <taxon>Gunneridae</taxon>
        <taxon>Pentapetalae</taxon>
        <taxon>rosids</taxon>
        <taxon>malvids</taxon>
        <taxon>Myrtales</taxon>
        <taxon>Lythraceae</taxon>
        <taxon>Punica</taxon>
    </lineage>
</organism>
<proteinExistence type="predicted"/>
<dbReference type="Gene3D" id="3.40.50.10140">
    <property type="entry name" value="Toll/interleukin-1 receptor homology (TIR) domain"/>
    <property type="match status" value="1"/>
</dbReference>
<dbReference type="GeneID" id="116187208"/>
<feature type="domain" description="TIR" evidence="4">
    <location>
        <begin position="13"/>
        <end position="183"/>
    </location>
</feature>
<dbReference type="RefSeq" id="XP_031371700.1">
    <property type="nucleotide sequence ID" value="XM_031515840.1"/>
</dbReference>
<dbReference type="SMART" id="SM00255">
    <property type="entry name" value="TIR"/>
    <property type="match status" value="1"/>
</dbReference>
<reference evidence="6" key="2">
    <citation type="submission" date="2025-08" db="UniProtKB">
        <authorList>
            <consortium name="RefSeq"/>
        </authorList>
    </citation>
    <scope>IDENTIFICATION</scope>
    <source>
        <tissue evidence="6">Leaf</tissue>
    </source>
</reference>
<protein>
    <submittedName>
        <fullName evidence="6">TMV resistance protein N-like</fullName>
    </submittedName>
</protein>
<dbReference type="InterPro" id="IPR002182">
    <property type="entry name" value="NB-ARC"/>
</dbReference>
<accession>A0A6P8BNV3</accession>
<dbReference type="InterPro" id="IPR032675">
    <property type="entry name" value="LRR_dom_sf"/>
</dbReference>
<dbReference type="InterPro" id="IPR035897">
    <property type="entry name" value="Toll_tir_struct_dom_sf"/>
</dbReference>
<dbReference type="InterPro" id="IPR055414">
    <property type="entry name" value="LRR_R13L4/SHOC2-like"/>
</dbReference>
<evidence type="ECO:0000256" key="2">
    <source>
        <dbReference type="ARBA" id="ARBA00022737"/>
    </source>
</evidence>
<dbReference type="InterPro" id="IPR042197">
    <property type="entry name" value="Apaf_helical"/>
</dbReference>
<dbReference type="AlphaFoldDB" id="A0A6P8BNV3"/>
<evidence type="ECO:0000313" key="6">
    <source>
        <dbReference type="RefSeq" id="XP_031371700.1"/>
    </source>
</evidence>
<dbReference type="PRINTS" id="PR00364">
    <property type="entry name" value="DISEASERSIST"/>
</dbReference>
<dbReference type="Pfam" id="PF00931">
    <property type="entry name" value="NB-ARC"/>
    <property type="match status" value="1"/>
</dbReference>
<reference evidence="5" key="1">
    <citation type="journal article" date="2020" name="Plant Biotechnol. J.">
        <title>The pomegranate (Punica granatum L.) draft genome dissects genetic divergence between soft- and hard-seeded cultivars.</title>
        <authorList>
            <person name="Luo X."/>
            <person name="Li H."/>
            <person name="Wu Z."/>
            <person name="Yao W."/>
            <person name="Zhao P."/>
            <person name="Cao D."/>
            <person name="Yu H."/>
            <person name="Li K."/>
            <person name="Poudel K."/>
            <person name="Zhao D."/>
            <person name="Zhang F."/>
            <person name="Xia X."/>
            <person name="Chen L."/>
            <person name="Wang Q."/>
            <person name="Jing D."/>
            <person name="Cao S."/>
        </authorList>
    </citation>
    <scope>NUCLEOTIDE SEQUENCE [LARGE SCALE GENOMIC DNA]</scope>
    <source>
        <strain evidence="5">cv. Tunisia</strain>
    </source>
</reference>
<keyword evidence="3" id="KW-0611">Plant defense</keyword>
<dbReference type="InterPro" id="IPR058192">
    <property type="entry name" value="WHD_ROQ1-like"/>
</dbReference>
<name>A0A6P8BNV3_PUNGR</name>
<dbReference type="GO" id="GO:0051707">
    <property type="term" value="P:response to other organism"/>
    <property type="evidence" value="ECO:0007669"/>
    <property type="project" value="UniProtKB-ARBA"/>
</dbReference>
<evidence type="ECO:0000256" key="3">
    <source>
        <dbReference type="ARBA" id="ARBA00022821"/>
    </source>
</evidence>
<keyword evidence="1" id="KW-0433">Leucine-rich repeat</keyword>
<dbReference type="Pfam" id="PF23598">
    <property type="entry name" value="LRR_14"/>
    <property type="match status" value="1"/>
</dbReference>
<dbReference type="InterPro" id="IPR027417">
    <property type="entry name" value="P-loop_NTPase"/>
</dbReference>
<keyword evidence="5" id="KW-1185">Reference proteome</keyword>
<dbReference type="InterPro" id="IPR000157">
    <property type="entry name" value="TIR_dom"/>
</dbReference>
<dbReference type="Proteomes" id="UP000515151">
    <property type="component" value="Chromosome 8"/>
</dbReference>
<dbReference type="PANTHER" id="PTHR11017">
    <property type="entry name" value="LEUCINE-RICH REPEAT-CONTAINING PROTEIN"/>
    <property type="match status" value="1"/>
</dbReference>
<dbReference type="InterPro" id="IPR044974">
    <property type="entry name" value="Disease_R_plants"/>
</dbReference>